<dbReference type="STRING" id="1802274.A3J58_01045"/>
<evidence type="ECO:0000313" key="3">
    <source>
        <dbReference type="Proteomes" id="UP000178510"/>
    </source>
</evidence>
<evidence type="ECO:0000313" key="2">
    <source>
        <dbReference type="EMBL" id="OHA04236.1"/>
    </source>
</evidence>
<proteinExistence type="predicted"/>
<dbReference type="CDD" id="cd02440">
    <property type="entry name" value="AdoMet_MTases"/>
    <property type="match status" value="1"/>
</dbReference>
<dbReference type="AlphaFoldDB" id="A0A1G2KXQ2"/>
<evidence type="ECO:0000259" key="1">
    <source>
        <dbReference type="Pfam" id="PF08241"/>
    </source>
</evidence>
<dbReference type="Pfam" id="PF08241">
    <property type="entry name" value="Methyltransf_11"/>
    <property type="match status" value="1"/>
</dbReference>
<dbReference type="InterPro" id="IPR029063">
    <property type="entry name" value="SAM-dependent_MTases_sf"/>
</dbReference>
<protein>
    <recommendedName>
        <fullName evidence="1">Methyltransferase type 11 domain-containing protein</fullName>
    </recommendedName>
</protein>
<dbReference type="GO" id="GO:0008757">
    <property type="term" value="F:S-adenosylmethionine-dependent methyltransferase activity"/>
    <property type="evidence" value="ECO:0007669"/>
    <property type="project" value="InterPro"/>
</dbReference>
<name>A0A1G2KXQ2_9BACT</name>
<accession>A0A1G2KXQ2</accession>
<dbReference type="Gene3D" id="3.40.50.150">
    <property type="entry name" value="Vaccinia Virus protein VP39"/>
    <property type="match status" value="1"/>
</dbReference>
<feature type="domain" description="Methyltransferase type 11" evidence="1">
    <location>
        <begin position="111"/>
        <end position="159"/>
    </location>
</feature>
<organism evidence="2 3">
    <name type="scientific">Candidatus Sungbacteria bacterium RIFCSPHIGHO2_02_FULL_52_23</name>
    <dbReference type="NCBI Taxonomy" id="1802274"/>
    <lineage>
        <taxon>Bacteria</taxon>
        <taxon>Candidatus Sungiibacteriota</taxon>
    </lineage>
</organism>
<dbReference type="EMBL" id="MHQM01000007">
    <property type="protein sequence ID" value="OHA04236.1"/>
    <property type="molecule type" value="Genomic_DNA"/>
</dbReference>
<dbReference type="SUPFAM" id="SSF53335">
    <property type="entry name" value="S-adenosyl-L-methionine-dependent methyltransferases"/>
    <property type="match status" value="1"/>
</dbReference>
<reference evidence="2 3" key="1">
    <citation type="journal article" date="2016" name="Nat. Commun.">
        <title>Thousands of microbial genomes shed light on interconnected biogeochemical processes in an aquifer system.</title>
        <authorList>
            <person name="Anantharaman K."/>
            <person name="Brown C.T."/>
            <person name="Hug L.A."/>
            <person name="Sharon I."/>
            <person name="Castelle C.J."/>
            <person name="Probst A.J."/>
            <person name="Thomas B.C."/>
            <person name="Singh A."/>
            <person name="Wilkins M.J."/>
            <person name="Karaoz U."/>
            <person name="Brodie E.L."/>
            <person name="Williams K.H."/>
            <person name="Hubbard S.S."/>
            <person name="Banfield J.F."/>
        </authorList>
    </citation>
    <scope>NUCLEOTIDE SEQUENCE [LARGE SCALE GENOMIC DNA]</scope>
</reference>
<sequence length="265" mass="29308">MEKDKLKTLFSRAPVREAGGKFYFLSGVGQTQEAAGSVRAFFKRWPRLYRAVTFVISDLFSEGMSVAGAVRRVFPQGIGSDAVVVNIGSGLQDMDERIITVDMIDFPSVRVIADAANLPFRDASCDMVLAVSLLEHCPEPERVIAEITRVVKPGGYVYCAVPFLYPLHGSPQDYVRFTLPGLIGRFGAFRVVAAGPQSGPVTTLIIQTAYTLAIFTSFGSDRLYSVLLECWMLLLFPLRVFDLLFRIFPHRSDAAAAIYFFGKKV</sequence>
<comment type="caution">
    <text evidence="2">The sequence shown here is derived from an EMBL/GenBank/DDBJ whole genome shotgun (WGS) entry which is preliminary data.</text>
</comment>
<dbReference type="Proteomes" id="UP000178510">
    <property type="component" value="Unassembled WGS sequence"/>
</dbReference>
<dbReference type="InterPro" id="IPR013216">
    <property type="entry name" value="Methyltransf_11"/>
</dbReference>
<gene>
    <name evidence="2" type="ORF">A3J58_01045</name>
</gene>